<dbReference type="CDD" id="cd01335">
    <property type="entry name" value="Radical_SAM"/>
    <property type="match status" value="1"/>
</dbReference>
<dbReference type="GO" id="GO:0046872">
    <property type="term" value="F:metal ion binding"/>
    <property type="evidence" value="ECO:0007669"/>
    <property type="project" value="UniProtKB-KW"/>
</dbReference>
<evidence type="ECO:0000259" key="6">
    <source>
        <dbReference type="PROSITE" id="PS51918"/>
    </source>
</evidence>
<dbReference type="PANTHER" id="PTHR11228">
    <property type="entry name" value="RADICAL SAM DOMAIN PROTEIN"/>
    <property type="match status" value="1"/>
</dbReference>
<evidence type="ECO:0000256" key="1">
    <source>
        <dbReference type="ARBA" id="ARBA00022691"/>
    </source>
</evidence>
<dbReference type="Proteomes" id="UP000317265">
    <property type="component" value="Unassembled WGS sequence"/>
</dbReference>
<dbReference type="SMART" id="SM00729">
    <property type="entry name" value="Elp3"/>
    <property type="match status" value="1"/>
</dbReference>
<accession>A0A523BHV4</accession>
<dbReference type="SFLD" id="SFLDG01067">
    <property type="entry name" value="SPASM/twitch_domain_containing"/>
    <property type="match status" value="1"/>
</dbReference>
<dbReference type="Pfam" id="PF04055">
    <property type="entry name" value="Radical_SAM"/>
    <property type="match status" value="1"/>
</dbReference>
<dbReference type="InterPro" id="IPR040088">
    <property type="entry name" value="MJ0103-like"/>
</dbReference>
<evidence type="ECO:0000256" key="3">
    <source>
        <dbReference type="ARBA" id="ARBA00023004"/>
    </source>
</evidence>
<comment type="caution">
    <text evidence="7">The sequence shown here is derived from an EMBL/GenBank/DDBJ whole genome shotgun (WGS) entry which is preliminary data.</text>
</comment>
<dbReference type="AlphaFoldDB" id="A0A523BHV4"/>
<evidence type="ECO:0000259" key="5">
    <source>
        <dbReference type="PROSITE" id="PS50926"/>
    </source>
</evidence>
<proteinExistence type="predicted"/>
<dbReference type="InterPro" id="IPR058240">
    <property type="entry name" value="rSAM_sf"/>
</dbReference>
<dbReference type="InterPro" id="IPR007197">
    <property type="entry name" value="rSAM"/>
</dbReference>
<organism evidence="7 8">
    <name type="scientific">Thermoproteota archaeon</name>
    <dbReference type="NCBI Taxonomy" id="2056631"/>
    <lineage>
        <taxon>Archaea</taxon>
        <taxon>Thermoproteota</taxon>
    </lineage>
</organism>
<keyword evidence="4" id="KW-0411">Iron-sulfur</keyword>
<dbReference type="GO" id="GO:0051536">
    <property type="term" value="F:iron-sulfur cluster binding"/>
    <property type="evidence" value="ECO:0007669"/>
    <property type="project" value="UniProtKB-KW"/>
</dbReference>
<dbReference type="GO" id="GO:0003824">
    <property type="term" value="F:catalytic activity"/>
    <property type="evidence" value="ECO:0007669"/>
    <property type="project" value="InterPro"/>
</dbReference>
<reference evidence="7 8" key="1">
    <citation type="journal article" date="2019" name="Nat. Microbiol.">
        <title>Expanding anaerobic alkane metabolism in the domain of Archaea.</title>
        <authorList>
            <person name="Wang Y."/>
            <person name="Wegener G."/>
            <person name="Hou J."/>
            <person name="Wang F."/>
            <person name="Xiao X."/>
        </authorList>
    </citation>
    <scope>NUCLEOTIDE SEQUENCE [LARGE SCALE GENOMIC DNA]</scope>
    <source>
        <strain evidence="7">WYZ-LMO11</strain>
    </source>
</reference>
<dbReference type="InterPro" id="IPR013785">
    <property type="entry name" value="Aldolase_TIM"/>
</dbReference>
<keyword evidence="1" id="KW-0949">S-adenosyl-L-methionine</keyword>
<dbReference type="SUPFAM" id="SSF102114">
    <property type="entry name" value="Radical SAM enzymes"/>
    <property type="match status" value="1"/>
</dbReference>
<feature type="domain" description="Radical SAM core" evidence="6">
    <location>
        <begin position="50"/>
        <end position="279"/>
    </location>
</feature>
<dbReference type="SFLD" id="SFLDG01110">
    <property type="entry name" value="Uncharacterised_Radical_SAM_Su"/>
    <property type="match status" value="1"/>
</dbReference>
<dbReference type="Gene3D" id="3.20.20.70">
    <property type="entry name" value="Aldolase class I"/>
    <property type="match status" value="1"/>
</dbReference>
<evidence type="ECO:0000313" key="7">
    <source>
        <dbReference type="EMBL" id="TDA40507.1"/>
    </source>
</evidence>
<name>A0A523BHV4_9CREN</name>
<keyword evidence="2" id="KW-0479">Metal-binding</keyword>
<evidence type="ECO:0000256" key="2">
    <source>
        <dbReference type="ARBA" id="ARBA00022723"/>
    </source>
</evidence>
<dbReference type="EMBL" id="QNVI01000002">
    <property type="protein sequence ID" value="TDA40507.1"/>
    <property type="molecule type" value="Genomic_DNA"/>
</dbReference>
<evidence type="ECO:0000313" key="8">
    <source>
        <dbReference type="Proteomes" id="UP000317265"/>
    </source>
</evidence>
<gene>
    <name evidence="7" type="ORF">DSO09_00080</name>
</gene>
<dbReference type="InterPro" id="IPR002792">
    <property type="entry name" value="TRAM_dom"/>
</dbReference>
<protein>
    <submittedName>
        <fullName evidence="7">Radical SAM protein</fullName>
    </submittedName>
</protein>
<evidence type="ECO:0000256" key="4">
    <source>
        <dbReference type="ARBA" id="ARBA00023014"/>
    </source>
</evidence>
<keyword evidence="3" id="KW-0408">Iron</keyword>
<dbReference type="PROSITE" id="PS51918">
    <property type="entry name" value="RADICAL_SAM"/>
    <property type="match status" value="1"/>
</dbReference>
<dbReference type="PANTHER" id="PTHR11228:SF35">
    <property type="entry name" value="MOLYBDENUM COFACTOR BIOSYNTHESIS PROTEIN A-RELATED"/>
    <property type="match status" value="1"/>
</dbReference>
<dbReference type="SFLD" id="SFLDS00029">
    <property type="entry name" value="Radical_SAM"/>
    <property type="match status" value="1"/>
</dbReference>
<dbReference type="InterPro" id="IPR050377">
    <property type="entry name" value="Radical_SAM_PqqE_MftC-like"/>
</dbReference>
<dbReference type="InterPro" id="IPR006638">
    <property type="entry name" value="Elp3/MiaA/NifB-like_rSAM"/>
</dbReference>
<dbReference type="PROSITE" id="PS50926">
    <property type="entry name" value="TRAM"/>
    <property type="match status" value="1"/>
</dbReference>
<feature type="domain" description="TRAM" evidence="5">
    <location>
        <begin position="298"/>
        <end position="360"/>
    </location>
</feature>
<sequence length="360" mass="41852">MLFLIKKFKINLNIKNYKKLLKIKNNEIMAKLIKISDIPLIGTVCFGIIDRGTNIIQIRPTTLCPLNCIFCSTDAGPNSRKRQSEYLVELDHLLEWIKYIVKIKEKNIEAHIDTVGDPLTYPYLIDLIQNLREFKEINVISIQTHGYILNEKIINEFDSIGLSRINLSIDALDSILAKKLSGTENYNVERIIELAEYITKNTRIDLLIAPVWVHPINDNEIEKIIDFAKRIGAGKKWPPLGIQKCEFHKYGRRTKEIKYMTWYEFYKRLRELELKKNMKLILKPSDFGIFYTKSIKSKFKVGEKIKVRIIGPGWFKGEKLAITNDGNWSVTVIGNNLQEEENITVRLLRVKDNIFIAKPI</sequence>